<dbReference type="SUPFAM" id="SSF52540">
    <property type="entry name" value="P-loop containing nucleoside triphosphate hydrolases"/>
    <property type="match status" value="1"/>
</dbReference>
<dbReference type="GO" id="GO:0004386">
    <property type="term" value="F:helicase activity"/>
    <property type="evidence" value="ECO:0007669"/>
    <property type="project" value="UniProtKB-KW"/>
</dbReference>
<dbReference type="Gene3D" id="3.40.50.300">
    <property type="entry name" value="P-loop containing nucleotide triphosphate hydrolases"/>
    <property type="match status" value="2"/>
</dbReference>
<dbReference type="AlphaFoldDB" id="A0AAV2YBW9"/>
<keyword evidence="2" id="KW-0347">Helicase</keyword>
<dbReference type="InterPro" id="IPR014001">
    <property type="entry name" value="Helicase_ATP-bd"/>
</dbReference>
<dbReference type="InterPro" id="IPR027417">
    <property type="entry name" value="P-loop_NTPase"/>
</dbReference>
<sequence length="1117" mass="126213">MATPKAGELFDVNWQKIWPDRMPVILRDLAPINPFNPRNLWPEEKDEDTKDATAGSTDTPAASGGKKEKESKGAPKLKKADLIRMQLAKDKYEKQTKVDEEKLSNVKKSVSLLSMKMVTPTGRLKQLYEILRECWKKKEYTDAVDTLWEIQRTKLVRARSAVGADGRKKSDKQRKVEEEDDAKLLEELNAIHKKYRKYVKAVNEYLAGKNLIDFQLTEMSDRLPPLNMHHMNKFILDDWQRTVLTHIDQQHSVVVCAPTSSGKTVLSSYVSVVGGKVLFVVPTDPLAWQVAALFQSMVKGSVALITEGTVFLPDGGFRVAVGTPKAVESTLLDIGYDFEYAVFDEVHDLNGAEGDALERIIKAVTCPFLALSATIGNAQTLQKWWQSHHPREVHLLEYKGRFINLQRLIWNEPKDAAKKELVSLHPCAGVTLDYLRNDGFEAGDLAFTPRDTFALWGAMEKFYPANLIEDVSPQKVFALKDTDEPEAPVAKTKTKEKSKKKDKEKDKGKKSKSSKKDVEDDDDGAEIDLGQRVHRITLMESKLYEDVIKQRLQQLATKEPEMTKKLLDSFAPPESLRVNAFNASIDVYSLVKELVSKNLTPAISFQLDSVRCRQLFDTLLNRIEEEEIARYPNFREKVQEEYAEWERQQAQAKKRENKSKAKDKEESAREAQEFEEKPPPDIYAPHPDFVLAPVGHRLSAVEFKEIRWQLRRELSEDSDDGHPLVRSLRRGIGIYNAELPAAYLRIVQSLAQAGRLAVVFSDDTLAYGVNMPFRTCCFCEDTSEEILTSLMVQQMAGRAGRRGLDRQGNIVFAGLSWARIQFLMRGLLPAVTGRKSLYPTICLQRLISTNIDGEIMNRVVSHPLIDFTTAADGVAAPSSPKKAGSPKKKAPTSPKAVSPPPSPGKQPSYLAKSLKWMTHLGVITPECKLAVDSSVARLIWECRDDCSEALGIFILLECLLKEFHHKPGDQIGLQLALFNMLLRVVGREKFHAEYAHASELAVLPGCEEAWDKVTRLLEDYENKLNELGDDCPPELRLRVALSDPLDGYVWNTVVENVIPTGLGTSQLNLIKKRLHHAGDRLRLMHNLLMRSGRYGELEEIVRKCFRRIKWILIDSEV</sequence>
<feature type="compositionally biased region" description="Basic and acidic residues" evidence="3">
    <location>
        <begin position="493"/>
        <end position="507"/>
    </location>
</feature>
<organism evidence="5 6">
    <name type="scientific">Lagenidium giganteum</name>
    <dbReference type="NCBI Taxonomy" id="4803"/>
    <lineage>
        <taxon>Eukaryota</taxon>
        <taxon>Sar</taxon>
        <taxon>Stramenopiles</taxon>
        <taxon>Oomycota</taxon>
        <taxon>Peronosporomycetes</taxon>
        <taxon>Pythiales</taxon>
        <taxon>Pythiaceae</taxon>
    </lineage>
</organism>
<dbReference type="PANTHER" id="PTHR44533">
    <property type="entry name" value="DEAD/H RNA HELICASE, PUTATIVE-RELATED"/>
    <property type="match status" value="1"/>
</dbReference>
<dbReference type="GO" id="GO:0003676">
    <property type="term" value="F:nucleic acid binding"/>
    <property type="evidence" value="ECO:0007669"/>
    <property type="project" value="InterPro"/>
</dbReference>
<keyword evidence="2" id="KW-0547">Nucleotide-binding</keyword>
<accession>A0AAV2YBW9</accession>
<evidence type="ECO:0000256" key="3">
    <source>
        <dbReference type="SAM" id="MobiDB-lite"/>
    </source>
</evidence>
<protein>
    <recommendedName>
        <fullName evidence="4">Helicase ATP-binding domain-containing protein</fullName>
    </recommendedName>
</protein>
<feature type="compositionally biased region" description="Basic and acidic residues" evidence="3">
    <location>
        <begin position="658"/>
        <end position="679"/>
    </location>
</feature>
<feature type="region of interest" description="Disordered" evidence="3">
    <location>
        <begin position="649"/>
        <end position="685"/>
    </location>
</feature>
<feature type="compositionally biased region" description="Basic and acidic residues" evidence="3">
    <location>
        <begin position="65"/>
        <end position="78"/>
    </location>
</feature>
<keyword evidence="6" id="KW-1185">Reference proteome</keyword>
<feature type="compositionally biased region" description="Basic and acidic residues" evidence="3">
    <location>
        <begin position="41"/>
        <end position="51"/>
    </location>
</feature>
<feature type="region of interest" description="Disordered" evidence="3">
    <location>
        <begin position="482"/>
        <end position="523"/>
    </location>
</feature>
<dbReference type="PROSITE" id="PS51192">
    <property type="entry name" value="HELICASE_ATP_BIND_1"/>
    <property type="match status" value="1"/>
</dbReference>
<dbReference type="Pfam" id="PF00270">
    <property type="entry name" value="DEAD"/>
    <property type="match status" value="1"/>
</dbReference>
<evidence type="ECO:0000256" key="1">
    <source>
        <dbReference type="ARBA" id="ARBA00022801"/>
    </source>
</evidence>
<feature type="domain" description="Helicase ATP-binding" evidence="4">
    <location>
        <begin position="244"/>
        <end position="393"/>
    </location>
</feature>
<gene>
    <name evidence="5" type="ORF">N0F65_004350</name>
</gene>
<dbReference type="InterPro" id="IPR052431">
    <property type="entry name" value="SKI2_subfamily_helicases"/>
</dbReference>
<feature type="region of interest" description="Disordered" evidence="3">
    <location>
        <begin position="874"/>
        <end position="908"/>
    </location>
</feature>
<feature type="region of interest" description="Disordered" evidence="3">
    <location>
        <begin position="36"/>
        <end position="78"/>
    </location>
</feature>
<reference evidence="5" key="1">
    <citation type="submission" date="2022-11" db="EMBL/GenBank/DDBJ databases">
        <authorList>
            <person name="Morgan W.R."/>
            <person name="Tartar A."/>
        </authorList>
    </citation>
    <scope>NUCLEOTIDE SEQUENCE</scope>
    <source>
        <strain evidence="5">ARSEF 373</strain>
    </source>
</reference>
<dbReference type="Proteomes" id="UP001146120">
    <property type="component" value="Unassembled WGS sequence"/>
</dbReference>
<proteinExistence type="predicted"/>
<evidence type="ECO:0000313" key="6">
    <source>
        <dbReference type="Proteomes" id="UP001146120"/>
    </source>
</evidence>
<comment type="caution">
    <text evidence="5">The sequence shown here is derived from an EMBL/GenBank/DDBJ whole genome shotgun (WGS) entry which is preliminary data.</text>
</comment>
<dbReference type="GO" id="GO:0016787">
    <property type="term" value="F:hydrolase activity"/>
    <property type="evidence" value="ECO:0007669"/>
    <property type="project" value="UniProtKB-KW"/>
</dbReference>
<keyword evidence="2" id="KW-0067">ATP-binding</keyword>
<name>A0AAV2YBW9_9STRA</name>
<dbReference type="GO" id="GO:0005737">
    <property type="term" value="C:cytoplasm"/>
    <property type="evidence" value="ECO:0007669"/>
    <property type="project" value="TreeGrafter"/>
</dbReference>
<dbReference type="PANTHER" id="PTHR44533:SF4">
    <property type="entry name" value="DEAD_H RNA HELICASE, PUTATIVE-RELATED"/>
    <property type="match status" value="1"/>
</dbReference>
<feature type="compositionally biased region" description="Low complexity" evidence="3">
    <location>
        <begin position="874"/>
        <end position="883"/>
    </location>
</feature>
<dbReference type="EMBL" id="DAKRPA010000359">
    <property type="protein sequence ID" value="DAZ92975.1"/>
    <property type="molecule type" value="Genomic_DNA"/>
</dbReference>
<evidence type="ECO:0000256" key="2">
    <source>
        <dbReference type="ARBA" id="ARBA00022806"/>
    </source>
</evidence>
<reference evidence="5" key="2">
    <citation type="journal article" date="2023" name="Microbiol Resour">
        <title>Decontamination and Annotation of the Draft Genome Sequence of the Oomycete Lagenidium giganteum ARSEF 373.</title>
        <authorList>
            <person name="Morgan W.R."/>
            <person name="Tartar A."/>
        </authorList>
    </citation>
    <scope>NUCLEOTIDE SEQUENCE</scope>
    <source>
        <strain evidence="5">ARSEF 373</strain>
    </source>
</reference>
<keyword evidence="1" id="KW-0378">Hydrolase</keyword>
<dbReference type="SMART" id="SM00487">
    <property type="entry name" value="DEXDc"/>
    <property type="match status" value="1"/>
</dbReference>
<dbReference type="GO" id="GO:0005524">
    <property type="term" value="F:ATP binding"/>
    <property type="evidence" value="ECO:0007669"/>
    <property type="project" value="InterPro"/>
</dbReference>
<evidence type="ECO:0000259" key="4">
    <source>
        <dbReference type="PROSITE" id="PS51192"/>
    </source>
</evidence>
<evidence type="ECO:0000313" key="5">
    <source>
        <dbReference type="EMBL" id="DAZ92975.1"/>
    </source>
</evidence>
<dbReference type="InterPro" id="IPR011545">
    <property type="entry name" value="DEAD/DEAH_box_helicase_dom"/>
</dbReference>